<dbReference type="Proteomes" id="UP000240883">
    <property type="component" value="Unassembled WGS sequence"/>
</dbReference>
<dbReference type="InterPro" id="IPR011333">
    <property type="entry name" value="SKP1/BTB/POZ_sf"/>
</dbReference>
<protein>
    <recommendedName>
        <fullName evidence="2">BTB domain-containing protein</fullName>
    </recommendedName>
</protein>
<accession>A0A2T2NNE4</accession>
<keyword evidence="4" id="KW-1185">Reference proteome</keyword>
<feature type="compositionally biased region" description="Basic and acidic residues" evidence="1">
    <location>
        <begin position="257"/>
        <end position="269"/>
    </location>
</feature>
<reference evidence="3 4" key="1">
    <citation type="journal article" date="2018" name="Front. Microbiol.">
        <title>Genome-Wide Analysis of Corynespora cassiicola Leaf Fall Disease Putative Effectors.</title>
        <authorList>
            <person name="Lopez D."/>
            <person name="Ribeiro S."/>
            <person name="Label P."/>
            <person name="Fumanal B."/>
            <person name="Venisse J.S."/>
            <person name="Kohler A."/>
            <person name="de Oliveira R.R."/>
            <person name="Labutti K."/>
            <person name="Lipzen A."/>
            <person name="Lail K."/>
            <person name="Bauer D."/>
            <person name="Ohm R.A."/>
            <person name="Barry K.W."/>
            <person name="Spatafora J."/>
            <person name="Grigoriev I.V."/>
            <person name="Martin F.M."/>
            <person name="Pujade-Renaud V."/>
        </authorList>
    </citation>
    <scope>NUCLEOTIDE SEQUENCE [LARGE SCALE GENOMIC DNA]</scope>
    <source>
        <strain evidence="3 4">Philippines</strain>
    </source>
</reference>
<dbReference type="Gene3D" id="3.30.710.10">
    <property type="entry name" value="Potassium Channel Kv1.1, Chain A"/>
    <property type="match status" value="1"/>
</dbReference>
<dbReference type="EMBL" id="KZ678135">
    <property type="protein sequence ID" value="PSN66889.1"/>
    <property type="molecule type" value="Genomic_DNA"/>
</dbReference>
<name>A0A2T2NNE4_CORCC</name>
<feature type="region of interest" description="Disordered" evidence="1">
    <location>
        <begin position="240"/>
        <end position="269"/>
    </location>
</feature>
<dbReference type="AlphaFoldDB" id="A0A2T2NNE4"/>
<evidence type="ECO:0000256" key="1">
    <source>
        <dbReference type="SAM" id="MobiDB-lite"/>
    </source>
</evidence>
<organism evidence="3 4">
    <name type="scientific">Corynespora cassiicola Philippines</name>
    <dbReference type="NCBI Taxonomy" id="1448308"/>
    <lineage>
        <taxon>Eukaryota</taxon>
        <taxon>Fungi</taxon>
        <taxon>Dikarya</taxon>
        <taxon>Ascomycota</taxon>
        <taxon>Pezizomycotina</taxon>
        <taxon>Dothideomycetes</taxon>
        <taxon>Pleosporomycetidae</taxon>
        <taxon>Pleosporales</taxon>
        <taxon>Corynesporascaceae</taxon>
        <taxon>Corynespora</taxon>
    </lineage>
</organism>
<dbReference type="InterPro" id="IPR000210">
    <property type="entry name" value="BTB/POZ_dom"/>
</dbReference>
<feature type="domain" description="BTB" evidence="2">
    <location>
        <begin position="40"/>
        <end position="113"/>
    </location>
</feature>
<dbReference type="SUPFAM" id="SSF54695">
    <property type="entry name" value="POZ domain"/>
    <property type="match status" value="1"/>
</dbReference>
<dbReference type="STRING" id="1448308.A0A2T2NNE4"/>
<evidence type="ECO:0000313" key="4">
    <source>
        <dbReference type="Proteomes" id="UP000240883"/>
    </source>
</evidence>
<sequence>MTAGCSTPTSNGDQATGCGFPRINPCAFQTTIPPLKAFDRMVTIQVGRDADGKSENFVLYRGLLGFHSAYFDSLLGGGYPGEEHRSVRIQDLANEHFRSVFYWMNTGILQTVSGTRAFFDLVYIYGFAERYMFPRLKNTIIEHFVLKINQHQGLPIDLLPEIYYTTPVGSPLRKLVVDFALDVYTWGDLDDEEDKEPYPCEFLTEVLRAARGRNVAFGKDMKKGEWISNTLGRLCDYHDHTDPHQGRSANSSFSMPVRERKDSETVPWI</sequence>
<gene>
    <name evidence="3" type="ORF">BS50DRAFT_666980</name>
</gene>
<dbReference type="OrthoDB" id="3798088at2759"/>
<dbReference type="PROSITE" id="PS50097">
    <property type="entry name" value="BTB"/>
    <property type="match status" value="1"/>
</dbReference>
<proteinExistence type="predicted"/>
<evidence type="ECO:0000259" key="2">
    <source>
        <dbReference type="PROSITE" id="PS50097"/>
    </source>
</evidence>
<evidence type="ECO:0000313" key="3">
    <source>
        <dbReference type="EMBL" id="PSN66889.1"/>
    </source>
</evidence>